<keyword evidence="2" id="KW-1133">Transmembrane helix</keyword>
<evidence type="ECO:0000313" key="3">
    <source>
        <dbReference type="EMBL" id="GAA4243711.1"/>
    </source>
</evidence>
<feature type="transmembrane region" description="Helical" evidence="2">
    <location>
        <begin position="58"/>
        <end position="80"/>
    </location>
</feature>
<protein>
    <submittedName>
        <fullName evidence="3">Uncharacterized protein</fullName>
    </submittedName>
</protein>
<feature type="region of interest" description="Disordered" evidence="1">
    <location>
        <begin position="155"/>
        <end position="175"/>
    </location>
</feature>
<keyword evidence="2" id="KW-0472">Membrane</keyword>
<evidence type="ECO:0000313" key="4">
    <source>
        <dbReference type="Proteomes" id="UP001501682"/>
    </source>
</evidence>
<organism evidence="3 4">
    <name type="scientific">Winogradskyella damuponensis</name>
    <dbReference type="NCBI Taxonomy" id="943939"/>
    <lineage>
        <taxon>Bacteria</taxon>
        <taxon>Pseudomonadati</taxon>
        <taxon>Bacteroidota</taxon>
        <taxon>Flavobacteriia</taxon>
        <taxon>Flavobacteriales</taxon>
        <taxon>Flavobacteriaceae</taxon>
        <taxon>Winogradskyella</taxon>
    </lineage>
</organism>
<feature type="transmembrane region" description="Helical" evidence="2">
    <location>
        <begin position="6"/>
        <end position="22"/>
    </location>
</feature>
<gene>
    <name evidence="3" type="ORF">GCM10022292_19380</name>
</gene>
<feature type="transmembrane region" description="Helical" evidence="2">
    <location>
        <begin position="86"/>
        <end position="108"/>
    </location>
</feature>
<keyword evidence="4" id="KW-1185">Reference proteome</keyword>
<comment type="caution">
    <text evidence="3">The sequence shown here is derived from an EMBL/GenBank/DDBJ whole genome shotgun (WGS) entry which is preliminary data.</text>
</comment>
<reference evidence="4" key="1">
    <citation type="journal article" date="2019" name="Int. J. Syst. Evol. Microbiol.">
        <title>The Global Catalogue of Microorganisms (GCM) 10K type strain sequencing project: providing services to taxonomists for standard genome sequencing and annotation.</title>
        <authorList>
            <consortium name="The Broad Institute Genomics Platform"/>
            <consortium name="The Broad Institute Genome Sequencing Center for Infectious Disease"/>
            <person name="Wu L."/>
            <person name="Ma J."/>
        </authorList>
    </citation>
    <scope>NUCLEOTIDE SEQUENCE [LARGE SCALE GENOMIC DNA]</scope>
    <source>
        <strain evidence="4">JCM 17633</strain>
    </source>
</reference>
<sequence length="175" mass="20002">MMSLEIIVFIAAILFGIVLYWRESKSNKVYRFFNKIFYSKELQMPKSSTKGFLYQQSFLMRLVYIGVLFLVGIVVVRFVIPIDLATISLFASSIFGTLLGTYLANFVFKSSEVIDEKSDSLLDAVKDTVEKGKDFIHDLESKDAKVETEVKQEIKSKPEVEKTSARDRLKDKGLM</sequence>
<dbReference type="EMBL" id="BAABCB010000018">
    <property type="protein sequence ID" value="GAA4243711.1"/>
    <property type="molecule type" value="Genomic_DNA"/>
</dbReference>
<evidence type="ECO:0000256" key="1">
    <source>
        <dbReference type="SAM" id="MobiDB-lite"/>
    </source>
</evidence>
<name>A0ABP8CUZ5_9FLAO</name>
<evidence type="ECO:0000256" key="2">
    <source>
        <dbReference type="SAM" id="Phobius"/>
    </source>
</evidence>
<keyword evidence="2" id="KW-0812">Transmembrane</keyword>
<proteinExistence type="predicted"/>
<dbReference type="Proteomes" id="UP001501682">
    <property type="component" value="Unassembled WGS sequence"/>
</dbReference>
<dbReference type="RefSeq" id="WP_252723643.1">
    <property type="nucleotide sequence ID" value="NZ_BAABCB010000018.1"/>
</dbReference>
<accession>A0ABP8CUZ5</accession>